<dbReference type="InterPro" id="IPR015915">
    <property type="entry name" value="Kelch-typ_b-propeller"/>
</dbReference>
<accession>A0A0G4G6J5</accession>
<keyword evidence="3" id="KW-1185">Reference proteome</keyword>
<sequence length="906" mass="99286">MTRDKAFSHCLSFTFWTLTYGNMALPGSSPSPPPVYLREAASPGEVPDAIKGFHLCATDVAIPSTSNLEDGPVVRLRGERVPVGAWRLSVLPCGVQRGIWTKHDHVTPKMKDSGAGHTSPETDPPCEPAVDIMYKGTTYVLCRGLARTALFDPSTSSWLQKSMRPPSPVPEPPYIASLFDGEIYLFSGRTSDATSGNDPADVTIYEVDNNRWRSGPAAKLVRAPHVAAAIDDYLILVGSTYEGGLPTTVVVELLPSRFLCERRKTKAERMLQELRGLPWIAVDGDKEHFSYFLNQVAERPCAAAASDDGPSGNGANDTREWSKGPLPPAEISLTDVPPGTYFTGTDGSLRVYRPNLSTRISDVSKGSRRQYKPEWPSIALSISSASAPLHATEPYPTFYLSPHLSEVTFLLTNENADRPSGRLYPILEGDASAFAVTLPNKERHLIEGIQPKENVTVTVKWRGDQSIDDLPHVGFLRIRRDVWVLFVADSRTPSHQQSAPADENAIDRIVAVGSRSGAIELSGRNLSAALSRGTSYGDTSTSMDFSFILDEAGPFRGTTVAAIVGREFPPLFVATKRGAFLHAELKSDVLAVDYDGDGHESIFFDASASHTHEWGQSLVSYSFQLNGQTIKESTCEEHESNCERTARPRIPIGTHNFEVTVGDRNGQTASLEKEVLVASVDEVPGCALAIYNLSFPQARKSWLEWTANSETLSGAFSLTDGGETLVPSWVTSSAVALAESGSIKQGQSPFEVCGVAPDTQYESFMDWTLKENLLIRALAIFELDDNDGPPPSIRVKGGEKAAVWVDGTRYMFFDADNDRKFITIPMSKNSRPNVEVRWLIEEATTFPLKVDVRTKGRRWQWKHSQRSWLPFINKIDPDRVHPDGGTISLDGVGFLAPQGRSQKEAV</sequence>
<dbReference type="VEuPathDB" id="CryptoDB:Vbra_6147"/>
<feature type="region of interest" description="Disordered" evidence="1">
    <location>
        <begin position="303"/>
        <end position="338"/>
    </location>
</feature>
<organism evidence="2 3">
    <name type="scientific">Vitrella brassicaformis (strain CCMP3155)</name>
    <dbReference type="NCBI Taxonomy" id="1169540"/>
    <lineage>
        <taxon>Eukaryota</taxon>
        <taxon>Sar</taxon>
        <taxon>Alveolata</taxon>
        <taxon>Colpodellida</taxon>
        <taxon>Vitrellaceae</taxon>
        <taxon>Vitrella</taxon>
    </lineage>
</organism>
<proteinExistence type="predicted"/>
<dbReference type="AlphaFoldDB" id="A0A0G4G6J5"/>
<protein>
    <submittedName>
        <fullName evidence="2">Uncharacterized protein</fullName>
    </submittedName>
</protein>
<dbReference type="PhylomeDB" id="A0A0G4G6J5"/>
<dbReference type="EMBL" id="CDMY01000574">
    <property type="protein sequence ID" value="CEM23971.1"/>
    <property type="molecule type" value="Genomic_DNA"/>
</dbReference>
<dbReference type="Proteomes" id="UP000041254">
    <property type="component" value="Unassembled WGS sequence"/>
</dbReference>
<evidence type="ECO:0000313" key="3">
    <source>
        <dbReference type="Proteomes" id="UP000041254"/>
    </source>
</evidence>
<dbReference type="SUPFAM" id="SSF117281">
    <property type="entry name" value="Kelch motif"/>
    <property type="match status" value="1"/>
</dbReference>
<dbReference type="Gene3D" id="2.120.10.80">
    <property type="entry name" value="Kelch-type beta propeller"/>
    <property type="match status" value="1"/>
</dbReference>
<name>A0A0G4G6J5_VITBC</name>
<evidence type="ECO:0000313" key="2">
    <source>
        <dbReference type="EMBL" id="CEM23971.1"/>
    </source>
</evidence>
<gene>
    <name evidence="2" type="ORF">Vbra_6147</name>
</gene>
<dbReference type="InParanoid" id="A0A0G4G6J5"/>
<reference evidence="2 3" key="1">
    <citation type="submission" date="2014-11" db="EMBL/GenBank/DDBJ databases">
        <authorList>
            <person name="Zhu J."/>
            <person name="Qi W."/>
            <person name="Song R."/>
        </authorList>
    </citation>
    <scope>NUCLEOTIDE SEQUENCE [LARGE SCALE GENOMIC DNA]</scope>
</reference>
<evidence type="ECO:0000256" key="1">
    <source>
        <dbReference type="SAM" id="MobiDB-lite"/>
    </source>
</evidence>